<evidence type="ECO:0000313" key="13">
    <source>
        <dbReference type="EMBL" id="KAK6644350.1"/>
    </source>
</evidence>
<sequence length="355" mass="40384">MLQYLIYILSAAQIVTCNLYFYPQDISVEIGGVVNFDVIFSDDGVNELVQFFPQQQNITEILSSNVTISKGESKTVNVKGINPGHVIIVGNLSGRPDVHVDDAVVCVTVGKSHNWILVSDIMGWIYFAAWSISFYPQIYENWQRKSVVGLNFDFLALNFIGFLLYSAFNIGLYAVEPIKRSYHRRHPHSVNPVMMNDIVFSVHALLAVIATLIQCYLYEKENQKVSKFAKTLFVIYAVFLGANLVLSSTGVLEPIDFLYYCSYVKLSITFIKYIPQAYMNYQRKSTIGWSIGNIFLDFVGGTLSMAQMLVNSYNYNDWESIFGDVTKFGLGLFSVLFDVFFIFQHYVFYRHSSSS</sequence>
<feature type="transmembrane region" description="Helical" evidence="11">
    <location>
        <begin position="231"/>
        <end position="251"/>
    </location>
</feature>
<evidence type="ECO:0000256" key="3">
    <source>
        <dbReference type="ARBA" id="ARBA00022448"/>
    </source>
</evidence>
<dbReference type="PANTHER" id="PTHR13131:SF5">
    <property type="entry name" value="CYSTINOSIN"/>
    <property type="match status" value="1"/>
</dbReference>
<keyword evidence="9" id="KW-0458">Lysosome</keyword>
<keyword evidence="5" id="KW-0677">Repeat</keyword>
<evidence type="ECO:0000256" key="8">
    <source>
        <dbReference type="ARBA" id="ARBA00023136"/>
    </source>
</evidence>
<dbReference type="Proteomes" id="UP001372834">
    <property type="component" value="Unassembled WGS sequence"/>
</dbReference>
<keyword evidence="6" id="KW-0769">Symport</keyword>
<evidence type="ECO:0000256" key="12">
    <source>
        <dbReference type="SAM" id="SignalP"/>
    </source>
</evidence>
<feature type="transmembrane region" description="Helical" evidence="11">
    <location>
        <begin position="198"/>
        <end position="219"/>
    </location>
</feature>
<evidence type="ECO:0000256" key="10">
    <source>
        <dbReference type="ARBA" id="ARBA00048473"/>
    </source>
</evidence>
<keyword evidence="12" id="KW-0732">Signal</keyword>
<dbReference type="PANTHER" id="PTHR13131">
    <property type="entry name" value="CYSTINOSIN"/>
    <property type="match status" value="1"/>
</dbReference>
<dbReference type="AlphaFoldDB" id="A0AAN8XPA8"/>
<dbReference type="InterPro" id="IPR005282">
    <property type="entry name" value="LC_transporter"/>
</dbReference>
<feature type="transmembrane region" description="Helical" evidence="11">
    <location>
        <begin position="330"/>
        <end position="349"/>
    </location>
</feature>
<evidence type="ECO:0000256" key="2">
    <source>
        <dbReference type="ARBA" id="ARBA00006855"/>
    </source>
</evidence>
<evidence type="ECO:0000256" key="11">
    <source>
        <dbReference type="SAM" id="Phobius"/>
    </source>
</evidence>
<feature type="chain" id="PRO_5042979098" description="Cystinosin" evidence="12">
    <location>
        <begin position="18"/>
        <end position="355"/>
    </location>
</feature>
<dbReference type="FunFam" id="1.20.1280.290:FF:000016">
    <property type="entry name" value="Cystinosin homolog"/>
    <property type="match status" value="1"/>
</dbReference>
<feature type="transmembrane region" description="Helical" evidence="11">
    <location>
        <begin position="155"/>
        <end position="175"/>
    </location>
</feature>
<feature type="signal peptide" evidence="12">
    <location>
        <begin position="1"/>
        <end position="17"/>
    </location>
</feature>
<evidence type="ECO:0000256" key="6">
    <source>
        <dbReference type="ARBA" id="ARBA00022847"/>
    </source>
</evidence>
<comment type="similarity">
    <text evidence="2">Belongs to the cystinosin family.</text>
</comment>
<keyword evidence="8 11" id="KW-0472">Membrane</keyword>
<keyword evidence="3" id="KW-0813">Transport</keyword>
<evidence type="ECO:0008006" key="15">
    <source>
        <dbReference type="Google" id="ProtNLM"/>
    </source>
</evidence>
<dbReference type="GO" id="GO:0015184">
    <property type="term" value="F:L-cystine transmembrane transporter activity"/>
    <property type="evidence" value="ECO:0007669"/>
    <property type="project" value="TreeGrafter"/>
</dbReference>
<keyword evidence="7 11" id="KW-1133">Transmembrane helix</keyword>
<proteinExistence type="inferred from homology"/>
<organism evidence="13 14">
    <name type="scientific">Polyplax serrata</name>
    <name type="common">Common mouse louse</name>
    <dbReference type="NCBI Taxonomy" id="468196"/>
    <lineage>
        <taxon>Eukaryota</taxon>
        <taxon>Metazoa</taxon>
        <taxon>Ecdysozoa</taxon>
        <taxon>Arthropoda</taxon>
        <taxon>Hexapoda</taxon>
        <taxon>Insecta</taxon>
        <taxon>Pterygota</taxon>
        <taxon>Neoptera</taxon>
        <taxon>Paraneoptera</taxon>
        <taxon>Psocodea</taxon>
        <taxon>Troctomorpha</taxon>
        <taxon>Phthiraptera</taxon>
        <taxon>Anoplura</taxon>
        <taxon>Polyplacidae</taxon>
        <taxon>Polyplax</taxon>
    </lineage>
</organism>
<name>A0AAN8XPA8_POLSC</name>
<dbReference type="GO" id="GO:0015293">
    <property type="term" value="F:symporter activity"/>
    <property type="evidence" value="ECO:0007669"/>
    <property type="project" value="UniProtKB-KW"/>
</dbReference>
<dbReference type="Pfam" id="PF04193">
    <property type="entry name" value="PQ-loop"/>
    <property type="match status" value="2"/>
</dbReference>
<comment type="caution">
    <text evidence="13">The sequence shown here is derived from an EMBL/GenBank/DDBJ whole genome shotgun (WGS) entry which is preliminary data.</text>
</comment>
<dbReference type="Gene3D" id="1.20.1280.290">
    <property type="match status" value="1"/>
</dbReference>
<comment type="catalytic activity">
    <reaction evidence="10">
        <text>L-cystine(out) + H(+)(out) = L-cystine(in) + H(+)(in)</text>
        <dbReference type="Rhea" id="RHEA:66172"/>
        <dbReference type="ChEBI" id="CHEBI:15378"/>
        <dbReference type="ChEBI" id="CHEBI:35491"/>
    </reaction>
    <physiologicalReaction direction="left-to-right" evidence="10">
        <dbReference type="Rhea" id="RHEA:66173"/>
    </physiologicalReaction>
</comment>
<evidence type="ECO:0000256" key="5">
    <source>
        <dbReference type="ARBA" id="ARBA00022737"/>
    </source>
</evidence>
<evidence type="ECO:0000256" key="4">
    <source>
        <dbReference type="ARBA" id="ARBA00022692"/>
    </source>
</evidence>
<dbReference type="GO" id="GO:0005765">
    <property type="term" value="C:lysosomal membrane"/>
    <property type="evidence" value="ECO:0007669"/>
    <property type="project" value="UniProtKB-SubCell"/>
</dbReference>
<comment type="subcellular location">
    <subcellularLocation>
        <location evidence="1">Lysosome membrane</location>
        <topology evidence="1">Multi-pass membrane protein</topology>
    </subcellularLocation>
</comment>
<evidence type="ECO:0000256" key="1">
    <source>
        <dbReference type="ARBA" id="ARBA00004155"/>
    </source>
</evidence>
<reference evidence="13 14" key="1">
    <citation type="submission" date="2023-10" db="EMBL/GenBank/DDBJ databases">
        <title>Genomes of two closely related lineages of the louse Polyplax serrata with different host specificities.</title>
        <authorList>
            <person name="Martinu J."/>
            <person name="Tarabai H."/>
            <person name="Stefka J."/>
            <person name="Hypsa V."/>
        </authorList>
    </citation>
    <scope>NUCLEOTIDE SEQUENCE [LARGE SCALE GENOMIC DNA]</scope>
    <source>
        <strain evidence="13">HR10_N</strain>
    </source>
</reference>
<dbReference type="EMBL" id="JAWJWE010000001">
    <property type="protein sequence ID" value="KAK6644350.1"/>
    <property type="molecule type" value="Genomic_DNA"/>
</dbReference>
<dbReference type="InterPro" id="IPR006603">
    <property type="entry name" value="PQ-loop_rpt"/>
</dbReference>
<accession>A0AAN8XPA8</accession>
<protein>
    <recommendedName>
        <fullName evidence="15">Cystinosin</fullName>
    </recommendedName>
</protein>
<feature type="transmembrane region" description="Helical" evidence="11">
    <location>
        <begin position="287"/>
        <end position="310"/>
    </location>
</feature>
<dbReference type="NCBIfam" id="TIGR00951">
    <property type="entry name" value="2A43"/>
    <property type="match status" value="1"/>
</dbReference>
<feature type="transmembrane region" description="Helical" evidence="11">
    <location>
        <begin position="115"/>
        <end position="135"/>
    </location>
</feature>
<keyword evidence="4 11" id="KW-0812">Transmembrane</keyword>
<evidence type="ECO:0000256" key="7">
    <source>
        <dbReference type="ARBA" id="ARBA00022989"/>
    </source>
</evidence>
<dbReference type="SMART" id="SM00679">
    <property type="entry name" value="CTNS"/>
    <property type="match status" value="2"/>
</dbReference>
<evidence type="ECO:0000313" key="14">
    <source>
        <dbReference type="Proteomes" id="UP001372834"/>
    </source>
</evidence>
<evidence type="ECO:0000256" key="9">
    <source>
        <dbReference type="ARBA" id="ARBA00023228"/>
    </source>
</evidence>
<gene>
    <name evidence="13" type="ORF">RUM43_000617</name>
</gene>